<accession>X1DUX7</accession>
<proteinExistence type="predicted"/>
<comment type="caution">
    <text evidence="1">The sequence shown here is derived from an EMBL/GenBank/DDBJ whole genome shotgun (WGS) entry which is preliminary data.</text>
</comment>
<evidence type="ECO:0000313" key="1">
    <source>
        <dbReference type="EMBL" id="GAH23977.1"/>
    </source>
</evidence>
<dbReference type="EMBL" id="BART01041202">
    <property type="protein sequence ID" value="GAH23977.1"/>
    <property type="molecule type" value="Genomic_DNA"/>
</dbReference>
<protein>
    <submittedName>
        <fullName evidence="1">Uncharacterized protein</fullName>
    </submittedName>
</protein>
<reference evidence="1" key="1">
    <citation type="journal article" date="2014" name="Front. Microbiol.">
        <title>High frequency of phylogenetically diverse reductive dehalogenase-homologous genes in deep subseafloor sedimentary metagenomes.</title>
        <authorList>
            <person name="Kawai M."/>
            <person name="Futagami T."/>
            <person name="Toyoda A."/>
            <person name="Takaki Y."/>
            <person name="Nishi S."/>
            <person name="Hori S."/>
            <person name="Arai W."/>
            <person name="Tsubouchi T."/>
            <person name="Morono Y."/>
            <person name="Uchiyama I."/>
            <person name="Ito T."/>
            <person name="Fujiyama A."/>
            <person name="Inagaki F."/>
            <person name="Takami H."/>
        </authorList>
    </citation>
    <scope>NUCLEOTIDE SEQUENCE</scope>
    <source>
        <strain evidence="1">Expedition CK06-06</strain>
    </source>
</reference>
<organism evidence="1">
    <name type="scientific">marine sediment metagenome</name>
    <dbReference type="NCBI Taxonomy" id="412755"/>
    <lineage>
        <taxon>unclassified sequences</taxon>
        <taxon>metagenomes</taxon>
        <taxon>ecological metagenomes</taxon>
    </lineage>
</organism>
<dbReference type="AlphaFoldDB" id="X1DUX7"/>
<sequence length="38" mass="4169">PRNTKIETLSGGKNIQDVAKGDLVLSHSALRQSLFLNF</sequence>
<gene>
    <name evidence="1" type="ORF">S01H4_66485</name>
</gene>
<name>X1DUX7_9ZZZZ</name>
<feature type="non-terminal residue" evidence="1">
    <location>
        <position position="1"/>
    </location>
</feature>